<keyword evidence="2" id="KW-1185">Reference proteome</keyword>
<proteinExistence type="predicted"/>
<gene>
    <name evidence="1" type="ORF">SCALOS_LOCUS1448</name>
</gene>
<accession>A0ACA9K770</accession>
<reference evidence="1" key="1">
    <citation type="submission" date="2021-06" db="EMBL/GenBank/DDBJ databases">
        <authorList>
            <person name="Kallberg Y."/>
            <person name="Tangrot J."/>
            <person name="Rosling A."/>
        </authorList>
    </citation>
    <scope>NUCLEOTIDE SEQUENCE</scope>
    <source>
        <strain evidence="1">AU212A</strain>
    </source>
</reference>
<evidence type="ECO:0000313" key="1">
    <source>
        <dbReference type="EMBL" id="CAG8457069.1"/>
    </source>
</evidence>
<dbReference type="EMBL" id="CAJVPM010000994">
    <property type="protein sequence ID" value="CAG8457069.1"/>
    <property type="molecule type" value="Genomic_DNA"/>
</dbReference>
<comment type="caution">
    <text evidence="1">The sequence shown here is derived from an EMBL/GenBank/DDBJ whole genome shotgun (WGS) entry which is preliminary data.</text>
</comment>
<sequence length="196" mass="22414">MIKIVLFVSNNLDERDFKTQAIFKRDSYYSVGSKIVPETYEGKKRLKESLVFIVEQLEVINNDFYVYAKDINLVDTSFFKKRIFDDSSSKLTEVINTIRSKLLSMYHNINESQKGISKVETSFSNISNNSVNNNSQPVSCSKHAKIEYSDESTDNNGVENISGDKRYKKSKNSKKSSGHHLHSDSRLSKSDAYIIN</sequence>
<organism evidence="1 2">
    <name type="scientific">Scutellospora calospora</name>
    <dbReference type="NCBI Taxonomy" id="85575"/>
    <lineage>
        <taxon>Eukaryota</taxon>
        <taxon>Fungi</taxon>
        <taxon>Fungi incertae sedis</taxon>
        <taxon>Mucoromycota</taxon>
        <taxon>Glomeromycotina</taxon>
        <taxon>Glomeromycetes</taxon>
        <taxon>Diversisporales</taxon>
        <taxon>Gigasporaceae</taxon>
        <taxon>Scutellospora</taxon>
    </lineage>
</organism>
<name>A0ACA9K770_9GLOM</name>
<protein>
    <submittedName>
        <fullName evidence="1">465_t:CDS:1</fullName>
    </submittedName>
</protein>
<evidence type="ECO:0000313" key="2">
    <source>
        <dbReference type="Proteomes" id="UP000789860"/>
    </source>
</evidence>
<feature type="non-terminal residue" evidence="1">
    <location>
        <position position="196"/>
    </location>
</feature>
<dbReference type="Proteomes" id="UP000789860">
    <property type="component" value="Unassembled WGS sequence"/>
</dbReference>